<comment type="caution">
    <text evidence="2">The sequence shown here is derived from an EMBL/GenBank/DDBJ whole genome shotgun (WGS) entry which is preliminary data.</text>
</comment>
<evidence type="ECO:0000313" key="3">
    <source>
        <dbReference type="Proteomes" id="UP000029665"/>
    </source>
</evidence>
<proteinExistence type="predicted"/>
<dbReference type="Proteomes" id="UP000029665">
    <property type="component" value="Unassembled WGS sequence"/>
</dbReference>
<name>A0A060S3I3_PYCCI</name>
<feature type="compositionally biased region" description="Basic and acidic residues" evidence="1">
    <location>
        <begin position="64"/>
        <end position="73"/>
    </location>
</feature>
<dbReference type="OMA" id="EPQECDA"/>
<dbReference type="SUPFAM" id="SSF53474">
    <property type="entry name" value="alpha/beta-Hydrolases"/>
    <property type="match status" value="1"/>
</dbReference>
<sequence>MLTAGGLSVFRDSGAPEGHANDYTTVIIVHGFVWHGGIFAKLVPIARNRGVRIILLNRRDYPGSKPHTTEERGLLPPISEAPPGDKDAIERGAEALEMFMRQRAFELYKCLQAVVEDRNIPPFRPASKTGGVVLVGWSLGSLFVNALLGYVSSFPVGRIRLVHFIRRVIWQDVPACLLGYPYPTQDPYNPLLDTSLNLEEKAHALMKWLTSYFSHADLDNPDALERRKALRHPSSALARMSNEEGECIMHVPPGSPGGSDWTLLFGCYIYGVFPRLRKRALYPAVADDMGEDWSNIELRHIWGDCTVWEVPYGVIQLRQELAKAEGEGRSVRPVTMVRLRGANHFAHWDHPEHTLDAYLTDKTRLSDSACNVFF</sequence>
<protein>
    <recommendedName>
        <fullName evidence="4">AB hydrolase-1 domain-containing protein</fullName>
    </recommendedName>
</protein>
<feature type="region of interest" description="Disordered" evidence="1">
    <location>
        <begin position="64"/>
        <end position="83"/>
    </location>
</feature>
<dbReference type="HOGENOM" id="CLU_045014_0_0_1"/>
<evidence type="ECO:0000313" key="2">
    <source>
        <dbReference type="EMBL" id="CDO68845.1"/>
    </source>
</evidence>
<evidence type="ECO:0000256" key="1">
    <source>
        <dbReference type="SAM" id="MobiDB-lite"/>
    </source>
</evidence>
<dbReference type="AlphaFoldDB" id="A0A060S3I3"/>
<keyword evidence="3" id="KW-1185">Reference proteome</keyword>
<reference evidence="2" key="1">
    <citation type="submission" date="2014-01" db="EMBL/GenBank/DDBJ databases">
        <title>The genome of the white-rot fungus Pycnoporus cinnabarinus: a basidiomycete model with a versatile arsenal for lignocellulosic biomass breakdown.</title>
        <authorList>
            <person name="Levasseur A."/>
            <person name="Lomascolo A."/>
            <person name="Ruiz-Duenas F.J."/>
            <person name="Uzan E."/>
            <person name="Piumi F."/>
            <person name="Kues U."/>
            <person name="Ram A.F.J."/>
            <person name="Murat C."/>
            <person name="Haon M."/>
            <person name="Benoit I."/>
            <person name="Arfi Y."/>
            <person name="Chevret D."/>
            <person name="Drula E."/>
            <person name="Kwon M.J."/>
            <person name="Gouret P."/>
            <person name="Lesage-Meessen L."/>
            <person name="Lombard V."/>
            <person name="Mariette J."/>
            <person name="Noirot C."/>
            <person name="Park J."/>
            <person name="Patyshakuliyeva A."/>
            <person name="Wieneger R.A.B."/>
            <person name="Wosten H.A.B."/>
            <person name="Martin F."/>
            <person name="Coutinho P.M."/>
            <person name="de Vries R."/>
            <person name="Martinez A.T."/>
            <person name="Klopp C."/>
            <person name="Pontarotti P."/>
            <person name="Henrissat B."/>
            <person name="Record E."/>
        </authorList>
    </citation>
    <scope>NUCLEOTIDE SEQUENCE [LARGE SCALE GENOMIC DNA]</scope>
    <source>
        <strain evidence="2">BRFM137</strain>
    </source>
</reference>
<organism evidence="2 3">
    <name type="scientific">Pycnoporus cinnabarinus</name>
    <name type="common">Cinnabar-red polypore</name>
    <name type="synonym">Trametes cinnabarina</name>
    <dbReference type="NCBI Taxonomy" id="5643"/>
    <lineage>
        <taxon>Eukaryota</taxon>
        <taxon>Fungi</taxon>
        <taxon>Dikarya</taxon>
        <taxon>Basidiomycota</taxon>
        <taxon>Agaricomycotina</taxon>
        <taxon>Agaricomycetes</taxon>
        <taxon>Polyporales</taxon>
        <taxon>Polyporaceae</taxon>
        <taxon>Trametes</taxon>
    </lineage>
</organism>
<dbReference type="Gene3D" id="3.40.50.1820">
    <property type="entry name" value="alpha/beta hydrolase"/>
    <property type="match status" value="1"/>
</dbReference>
<accession>A0A060S3I3</accession>
<dbReference type="OrthoDB" id="3466517at2759"/>
<dbReference type="EMBL" id="CCBP010000026">
    <property type="protein sequence ID" value="CDO68845.1"/>
    <property type="molecule type" value="Genomic_DNA"/>
</dbReference>
<dbReference type="InterPro" id="IPR029058">
    <property type="entry name" value="AB_hydrolase_fold"/>
</dbReference>
<evidence type="ECO:0008006" key="4">
    <source>
        <dbReference type="Google" id="ProtNLM"/>
    </source>
</evidence>
<gene>
    <name evidence="2" type="ORF">BN946_scf184805.g54</name>
</gene>